<evidence type="ECO:0000313" key="3">
    <source>
        <dbReference type="Proteomes" id="UP000324705"/>
    </source>
</evidence>
<dbReference type="PANTHER" id="PTHR36072">
    <property type="entry name" value="OS01G0541600 PROTEIN"/>
    <property type="match status" value="1"/>
</dbReference>
<feature type="region of interest" description="Disordered" evidence="1">
    <location>
        <begin position="267"/>
        <end position="319"/>
    </location>
</feature>
<evidence type="ECO:0000256" key="1">
    <source>
        <dbReference type="SAM" id="MobiDB-lite"/>
    </source>
</evidence>
<reference evidence="2 3" key="1">
    <citation type="submission" date="2017-09" db="EMBL/GenBank/DDBJ databases">
        <authorList>
            <consortium name="International Durum Wheat Genome Sequencing Consortium (IDWGSC)"/>
            <person name="Milanesi L."/>
        </authorList>
    </citation>
    <scope>NUCLEOTIDE SEQUENCE [LARGE SCALE GENOMIC DNA]</scope>
    <source>
        <strain evidence="3">cv. Svevo</strain>
    </source>
</reference>
<dbReference type="PANTHER" id="PTHR36072:SF5">
    <property type="match status" value="1"/>
</dbReference>
<dbReference type="AlphaFoldDB" id="A0A9R0SP88"/>
<sequence length="345" mass="36906">MGKKPGNAGPSSAPRPMNQAVSLREETSGKMQADAPSVLRVQHLQRLGAWASGEAGVGSIGTLLGRRLATNAEAAGIPIGASTFLCQRCESILQPGFNCTILIKNNKRKPKRRKKSNPGQNSVVYACHFCGDENLIRGSGKGVVKGLLSSRKPVSTSIMLKGVNMPTVTTKKRIEHSVTAALQLESSRLKTSTIEKDKQGNKIEVESTDDKCMNGIEPAASKNITTCGPDVTSHAEFLVGSNFVTPRKNKLAEMTVPIGSAETLNTKSTLNSKGQSCGSVAGKTPGSYSKSASNTKSARGDSTQPAGSSRKRARKGWTTLKQIAEKEELERKQKMDNFVIPFFMQ</sequence>
<organism evidence="2 3">
    <name type="scientific">Triticum turgidum subsp. durum</name>
    <name type="common">Durum wheat</name>
    <name type="synonym">Triticum durum</name>
    <dbReference type="NCBI Taxonomy" id="4567"/>
    <lineage>
        <taxon>Eukaryota</taxon>
        <taxon>Viridiplantae</taxon>
        <taxon>Streptophyta</taxon>
        <taxon>Embryophyta</taxon>
        <taxon>Tracheophyta</taxon>
        <taxon>Spermatophyta</taxon>
        <taxon>Magnoliopsida</taxon>
        <taxon>Liliopsida</taxon>
        <taxon>Poales</taxon>
        <taxon>Poaceae</taxon>
        <taxon>BOP clade</taxon>
        <taxon>Pooideae</taxon>
        <taxon>Triticodae</taxon>
        <taxon>Triticeae</taxon>
        <taxon>Triticinae</taxon>
        <taxon>Triticum</taxon>
    </lineage>
</organism>
<dbReference type="EMBL" id="LT934117">
    <property type="protein sequence ID" value="VAH98844.1"/>
    <property type="molecule type" value="Genomic_DNA"/>
</dbReference>
<feature type="region of interest" description="Disordered" evidence="1">
    <location>
        <begin position="1"/>
        <end position="29"/>
    </location>
</feature>
<feature type="compositionally biased region" description="Polar residues" evidence="1">
    <location>
        <begin position="286"/>
        <end position="307"/>
    </location>
</feature>
<dbReference type="Pfam" id="PF04032">
    <property type="entry name" value="Rpr2"/>
    <property type="match status" value="1"/>
</dbReference>
<dbReference type="GO" id="GO:0006396">
    <property type="term" value="P:RNA processing"/>
    <property type="evidence" value="ECO:0007669"/>
    <property type="project" value="InterPro"/>
</dbReference>
<gene>
    <name evidence="2" type="ORF">TRITD_4Av1G247970</name>
</gene>
<dbReference type="Proteomes" id="UP000324705">
    <property type="component" value="Chromosome 4A"/>
</dbReference>
<name>A0A9R0SP88_TRITD</name>
<proteinExistence type="predicted"/>
<evidence type="ECO:0000313" key="2">
    <source>
        <dbReference type="EMBL" id="VAH98844.1"/>
    </source>
</evidence>
<dbReference type="InterPro" id="IPR007175">
    <property type="entry name" value="Rpr2/Snm1/Rpp21"/>
</dbReference>
<dbReference type="Gramene" id="TRITD4Av1G247970.1">
    <property type="protein sequence ID" value="TRITD4Av1G247970.1"/>
    <property type="gene ID" value="TRITD4Av1G247970"/>
</dbReference>
<feature type="compositionally biased region" description="Polar residues" evidence="1">
    <location>
        <begin position="267"/>
        <end position="278"/>
    </location>
</feature>
<dbReference type="Gene3D" id="6.20.50.20">
    <property type="match status" value="1"/>
</dbReference>
<protein>
    <submittedName>
        <fullName evidence="2">Uncharacterized protein</fullName>
    </submittedName>
</protein>
<accession>A0A9R0SP88</accession>
<keyword evidence="3" id="KW-1185">Reference proteome</keyword>